<gene>
    <name evidence="1" type="ORF">ACF1HC_41240</name>
</gene>
<protein>
    <recommendedName>
        <fullName evidence="3">Transposase</fullName>
    </recommendedName>
</protein>
<dbReference type="RefSeq" id="WP_392079663.1">
    <property type="nucleotide sequence ID" value="NZ_JBICBM010000049.1"/>
</dbReference>
<comment type="caution">
    <text evidence="1">The sequence shown here is derived from an EMBL/GenBank/DDBJ whole genome shotgun (WGS) entry which is preliminary data.</text>
</comment>
<sequence>MLLQSLVQQANSRQGDTPEYYLARRVMWQIDLSSMGTGNTEPLVIDLRQEQRKITAPYTGRSGQKPAPILFADTAQFALAHPGL</sequence>
<dbReference type="Proteomes" id="UP001603418">
    <property type="component" value="Unassembled WGS sequence"/>
</dbReference>
<accession>A0ABW6Z9T0</accession>
<evidence type="ECO:0000313" key="2">
    <source>
        <dbReference type="Proteomes" id="UP001603418"/>
    </source>
</evidence>
<proteinExistence type="predicted"/>
<organism evidence="1 2">
    <name type="scientific">Streptomyces eurythermus</name>
    <dbReference type="NCBI Taxonomy" id="42237"/>
    <lineage>
        <taxon>Bacteria</taxon>
        <taxon>Bacillati</taxon>
        <taxon>Actinomycetota</taxon>
        <taxon>Actinomycetes</taxon>
        <taxon>Kitasatosporales</taxon>
        <taxon>Streptomycetaceae</taxon>
        <taxon>Streptomyces</taxon>
    </lineage>
</organism>
<reference evidence="1 2" key="1">
    <citation type="submission" date="2024-10" db="EMBL/GenBank/DDBJ databases">
        <title>The Natural Products Discovery Center: Release of the First 8490 Sequenced Strains for Exploring Actinobacteria Biosynthetic Diversity.</title>
        <authorList>
            <person name="Kalkreuter E."/>
            <person name="Kautsar S.A."/>
            <person name="Yang D."/>
            <person name="Bader C.D."/>
            <person name="Teijaro C.N."/>
            <person name="Fluegel L."/>
            <person name="Davis C.M."/>
            <person name="Simpson J.R."/>
            <person name="Lauterbach L."/>
            <person name="Steele A.D."/>
            <person name="Gui C."/>
            <person name="Meng S."/>
            <person name="Li G."/>
            <person name="Viehrig K."/>
            <person name="Ye F."/>
            <person name="Su P."/>
            <person name="Kiefer A.F."/>
            <person name="Nichols A."/>
            <person name="Cepeda A.J."/>
            <person name="Yan W."/>
            <person name="Fan B."/>
            <person name="Jiang Y."/>
            <person name="Adhikari A."/>
            <person name="Zheng C.-J."/>
            <person name="Schuster L."/>
            <person name="Cowan T.M."/>
            <person name="Smanski M.J."/>
            <person name="Chevrette M.G."/>
            <person name="De Carvalho L.P.S."/>
            <person name="Shen B."/>
        </authorList>
    </citation>
    <scope>NUCLEOTIDE SEQUENCE [LARGE SCALE GENOMIC DNA]</scope>
    <source>
        <strain evidence="1 2">NPDC013366</strain>
    </source>
</reference>
<keyword evidence="2" id="KW-1185">Reference proteome</keyword>
<evidence type="ECO:0000313" key="1">
    <source>
        <dbReference type="EMBL" id="MFF9887916.1"/>
    </source>
</evidence>
<dbReference type="EMBL" id="JBICBM010000049">
    <property type="protein sequence ID" value="MFF9887916.1"/>
    <property type="molecule type" value="Genomic_DNA"/>
</dbReference>
<evidence type="ECO:0008006" key="3">
    <source>
        <dbReference type="Google" id="ProtNLM"/>
    </source>
</evidence>
<name>A0ABW6Z9T0_9ACTN</name>
<feature type="non-terminal residue" evidence="1">
    <location>
        <position position="84"/>
    </location>
</feature>